<feature type="compositionally biased region" description="Polar residues" evidence="1">
    <location>
        <begin position="9"/>
        <end position="19"/>
    </location>
</feature>
<evidence type="ECO:0000256" key="1">
    <source>
        <dbReference type="SAM" id="MobiDB-lite"/>
    </source>
</evidence>
<keyword evidence="3" id="KW-1185">Reference proteome</keyword>
<dbReference type="VEuPathDB" id="FungiDB:MYCFIDRAFT_206930"/>
<sequence>MVPRIFSNARGNGNSYSSRLTDRSPDYDNESVFNILWLCLKIDQFWGGTAPGKHALARVKQFSQ</sequence>
<reference evidence="2 3" key="1">
    <citation type="journal article" date="2012" name="PLoS Pathog.">
        <title>Diverse lifestyles and strategies of plant pathogenesis encoded in the genomes of eighteen Dothideomycetes fungi.</title>
        <authorList>
            <person name="Ohm R.A."/>
            <person name="Feau N."/>
            <person name="Henrissat B."/>
            <person name="Schoch C.L."/>
            <person name="Horwitz B.A."/>
            <person name="Barry K.W."/>
            <person name="Condon B.J."/>
            <person name="Copeland A.C."/>
            <person name="Dhillon B."/>
            <person name="Glaser F."/>
            <person name="Hesse C.N."/>
            <person name="Kosti I."/>
            <person name="LaButti K."/>
            <person name="Lindquist E.A."/>
            <person name="Lucas S."/>
            <person name="Salamov A.A."/>
            <person name="Bradshaw R.E."/>
            <person name="Ciuffetti L."/>
            <person name="Hamelin R.C."/>
            <person name="Kema G.H.J."/>
            <person name="Lawrence C."/>
            <person name="Scott J.A."/>
            <person name="Spatafora J.W."/>
            <person name="Turgeon B.G."/>
            <person name="de Wit P.J.G.M."/>
            <person name="Zhong S."/>
            <person name="Goodwin S.B."/>
            <person name="Grigoriev I.V."/>
        </authorList>
    </citation>
    <scope>NUCLEOTIDE SEQUENCE [LARGE SCALE GENOMIC DNA]</scope>
    <source>
        <strain evidence="2 3">CIRAD86</strain>
    </source>
</reference>
<name>M3AQ59_PSEFD</name>
<dbReference type="KEGG" id="pfj:MYCFIDRAFT_206930"/>
<proteinExistence type="predicted"/>
<evidence type="ECO:0000313" key="2">
    <source>
        <dbReference type="EMBL" id="EME86731.1"/>
    </source>
</evidence>
<protein>
    <submittedName>
        <fullName evidence="2">Uncharacterized protein</fullName>
    </submittedName>
</protein>
<evidence type="ECO:0000313" key="3">
    <source>
        <dbReference type="Proteomes" id="UP000016932"/>
    </source>
</evidence>
<dbReference type="GeneID" id="19336532"/>
<dbReference type="AlphaFoldDB" id="M3AQ59"/>
<dbReference type="Proteomes" id="UP000016932">
    <property type="component" value="Unassembled WGS sequence"/>
</dbReference>
<dbReference type="RefSeq" id="XP_007923905.1">
    <property type="nucleotide sequence ID" value="XM_007925714.1"/>
</dbReference>
<dbReference type="HOGENOM" id="CLU_2868645_0_0_1"/>
<dbReference type="EMBL" id="KB446556">
    <property type="protein sequence ID" value="EME86731.1"/>
    <property type="molecule type" value="Genomic_DNA"/>
</dbReference>
<organism evidence="2 3">
    <name type="scientific">Pseudocercospora fijiensis (strain CIRAD86)</name>
    <name type="common">Black leaf streak disease fungus</name>
    <name type="synonym">Mycosphaerella fijiensis</name>
    <dbReference type="NCBI Taxonomy" id="383855"/>
    <lineage>
        <taxon>Eukaryota</taxon>
        <taxon>Fungi</taxon>
        <taxon>Dikarya</taxon>
        <taxon>Ascomycota</taxon>
        <taxon>Pezizomycotina</taxon>
        <taxon>Dothideomycetes</taxon>
        <taxon>Dothideomycetidae</taxon>
        <taxon>Mycosphaerellales</taxon>
        <taxon>Mycosphaerellaceae</taxon>
        <taxon>Pseudocercospora</taxon>
    </lineage>
</organism>
<accession>M3AQ59</accession>
<feature type="region of interest" description="Disordered" evidence="1">
    <location>
        <begin position="1"/>
        <end position="26"/>
    </location>
</feature>
<gene>
    <name evidence="2" type="ORF">MYCFIDRAFT_206930</name>
</gene>